<protein>
    <recommendedName>
        <fullName evidence="2">DUF7787 domain-containing protein</fullName>
    </recommendedName>
</protein>
<dbReference type="EMBL" id="AWWV01015166">
    <property type="protein sequence ID" value="OMO53547.1"/>
    <property type="molecule type" value="Genomic_DNA"/>
</dbReference>
<gene>
    <name evidence="3" type="ORF">CCACVL1_28580</name>
</gene>
<feature type="compositionally biased region" description="Low complexity" evidence="1">
    <location>
        <begin position="127"/>
        <end position="139"/>
    </location>
</feature>
<name>A0A1R3G658_COCAP</name>
<feature type="domain" description="DUF7787" evidence="2">
    <location>
        <begin position="7"/>
        <end position="63"/>
    </location>
</feature>
<dbReference type="OMA" id="IYMHGFK"/>
<evidence type="ECO:0000256" key="1">
    <source>
        <dbReference type="SAM" id="MobiDB-lite"/>
    </source>
</evidence>
<evidence type="ECO:0000259" key="2">
    <source>
        <dbReference type="Pfam" id="PF25042"/>
    </source>
</evidence>
<dbReference type="Pfam" id="PF25042">
    <property type="entry name" value="DUF7787"/>
    <property type="match status" value="1"/>
</dbReference>
<accession>A0A1R3G658</accession>
<dbReference type="STRING" id="210143.A0A1R3G658"/>
<dbReference type="Proteomes" id="UP000188268">
    <property type="component" value="Unassembled WGS sequence"/>
</dbReference>
<dbReference type="InterPro" id="IPR056689">
    <property type="entry name" value="DUF7787"/>
</dbReference>
<evidence type="ECO:0000313" key="3">
    <source>
        <dbReference type="EMBL" id="OMO53547.1"/>
    </source>
</evidence>
<comment type="caution">
    <text evidence="3">The sequence shown here is derived from an EMBL/GenBank/DDBJ whole genome shotgun (WGS) entry which is preliminary data.</text>
</comment>
<evidence type="ECO:0000313" key="4">
    <source>
        <dbReference type="Proteomes" id="UP000188268"/>
    </source>
</evidence>
<dbReference type="PANTHER" id="PTHR35096">
    <property type="entry name" value="BNAA08G28570D PROTEIN"/>
    <property type="match status" value="1"/>
</dbReference>
<dbReference type="AlphaFoldDB" id="A0A1R3G658"/>
<dbReference type="OrthoDB" id="692230at2759"/>
<reference evidence="3 4" key="1">
    <citation type="submission" date="2013-09" db="EMBL/GenBank/DDBJ databases">
        <title>Corchorus capsularis genome sequencing.</title>
        <authorList>
            <person name="Alam M."/>
            <person name="Haque M.S."/>
            <person name="Islam M.S."/>
            <person name="Emdad E.M."/>
            <person name="Islam M.M."/>
            <person name="Ahmed B."/>
            <person name="Halim A."/>
            <person name="Hossen Q.M.M."/>
            <person name="Hossain M.Z."/>
            <person name="Ahmed R."/>
            <person name="Khan M.M."/>
            <person name="Islam R."/>
            <person name="Rashid M.M."/>
            <person name="Khan S.A."/>
            <person name="Rahman M.S."/>
            <person name="Alam M."/>
        </authorList>
    </citation>
    <scope>NUCLEOTIDE SEQUENCE [LARGE SCALE GENOMIC DNA]</scope>
    <source>
        <strain evidence="4">cv. CVL-1</strain>
        <tissue evidence="3">Whole seedling</tissue>
    </source>
</reference>
<dbReference type="Gramene" id="OMO53547">
    <property type="protein sequence ID" value="OMO53547"/>
    <property type="gene ID" value="CCACVL1_28580"/>
</dbReference>
<dbReference type="PANTHER" id="PTHR35096:SF14">
    <property type="match status" value="1"/>
</dbReference>
<organism evidence="3 4">
    <name type="scientific">Corchorus capsularis</name>
    <name type="common">Jute</name>
    <dbReference type="NCBI Taxonomy" id="210143"/>
    <lineage>
        <taxon>Eukaryota</taxon>
        <taxon>Viridiplantae</taxon>
        <taxon>Streptophyta</taxon>
        <taxon>Embryophyta</taxon>
        <taxon>Tracheophyta</taxon>
        <taxon>Spermatophyta</taxon>
        <taxon>Magnoliopsida</taxon>
        <taxon>eudicotyledons</taxon>
        <taxon>Gunneridae</taxon>
        <taxon>Pentapetalae</taxon>
        <taxon>rosids</taxon>
        <taxon>malvids</taxon>
        <taxon>Malvales</taxon>
        <taxon>Malvaceae</taxon>
        <taxon>Grewioideae</taxon>
        <taxon>Apeibeae</taxon>
        <taxon>Corchorus</taxon>
    </lineage>
</organism>
<sequence length="206" mass="23277">MRERVIKTEITLEDYEHFLENPRDDAFSYQQLNQIIYMHGFKKIHKRRKAELYEALSTIDLIKPQRSTLKDDFPPYDDSDSDSALTLDQVKQDLETLKWQECPVQSIQVIHPTVQVASPAPSKGCDGVSTGTGSATSSFTISRKRRISGRKRRVSAVYRGSDEQGNVAVGNMNDGVEFGVARDHDIGPIQPDSSSSLFVDTYSWEF</sequence>
<proteinExistence type="predicted"/>
<feature type="region of interest" description="Disordered" evidence="1">
    <location>
        <begin position="118"/>
        <end position="139"/>
    </location>
</feature>
<keyword evidence="4" id="KW-1185">Reference proteome</keyword>